<organism evidence="3 4">
    <name type="scientific">Cajanus cajan</name>
    <name type="common">Pigeon pea</name>
    <name type="synonym">Cajanus indicus</name>
    <dbReference type="NCBI Taxonomy" id="3821"/>
    <lineage>
        <taxon>Eukaryota</taxon>
        <taxon>Viridiplantae</taxon>
        <taxon>Streptophyta</taxon>
        <taxon>Embryophyta</taxon>
        <taxon>Tracheophyta</taxon>
        <taxon>Spermatophyta</taxon>
        <taxon>Magnoliopsida</taxon>
        <taxon>eudicotyledons</taxon>
        <taxon>Gunneridae</taxon>
        <taxon>Pentapetalae</taxon>
        <taxon>rosids</taxon>
        <taxon>fabids</taxon>
        <taxon>Fabales</taxon>
        <taxon>Fabaceae</taxon>
        <taxon>Papilionoideae</taxon>
        <taxon>50 kb inversion clade</taxon>
        <taxon>NPAAA clade</taxon>
        <taxon>indigoferoid/millettioid clade</taxon>
        <taxon>Phaseoleae</taxon>
        <taxon>Cajanus</taxon>
    </lineage>
</organism>
<dbReference type="STRING" id="3821.A0A151RNC7"/>
<dbReference type="PANTHER" id="PTHR31549:SF191">
    <property type="entry name" value="DUF247 DOMAIN PROTEIN"/>
    <property type="match status" value="1"/>
</dbReference>
<dbReference type="InterPro" id="IPR004158">
    <property type="entry name" value="DUF247_pln"/>
</dbReference>
<evidence type="ECO:0000313" key="4">
    <source>
        <dbReference type="Proteomes" id="UP000075243"/>
    </source>
</evidence>
<name>A0A151RNC7_CAJCA</name>
<protein>
    <submittedName>
        <fullName evidence="3">UPF0481 protein At3g47200 family</fullName>
    </submittedName>
</protein>
<keyword evidence="1" id="KW-0812">Transmembrane</keyword>
<evidence type="ECO:0000313" key="2">
    <source>
        <dbReference type="EMBL" id="KYP44041.1"/>
    </source>
</evidence>
<proteinExistence type="predicted"/>
<reference evidence="3 4" key="1">
    <citation type="journal article" date="2012" name="Nat. Biotechnol.">
        <title>Draft genome sequence of pigeonpea (Cajanus cajan), an orphan legume crop of resource-poor farmers.</title>
        <authorList>
            <person name="Varshney R.K."/>
            <person name="Chen W."/>
            <person name="Li Y."/>
            <person name="Bharti A.K."/>
            <person name="Saxena R.K."/>
            <person name="Schlueter J.A."/>
            <person name="Donoghue M.T."/>
            <person name="Azam S."/>
            <person name="Fan G."/>
            <person name="Whaley A.M."/>
            <person name="Farmer A.D."/>
            <person name="Sheridan J."/>
            <person name="Iwata A."/>
            <person name="Tuteja R."/>
            <person name="Penmetsa R.V."/>
            <person name="Wu W."/>
            <person name="Upadhyaya H.D."/>
            <person name="Yang S.P."/>
            <person name="Shah T."/>
            <person name="Saxena K.B."/>
            <person name="Michael T."/>
            <person name="McCombie W.R."/>
            <person name="Yang B."/>
            <person name="Zhang G."/>
            <person name="Yang H."/>
            <person name="Wang J."/>
            <person name="Spillane C."/>
            <person name="Cook D.R."/>
            <person name="May G.D."/>
            <person name="Xu X."/>
            <person name="Jackson S.A."/>
        </authorList>
    </citation>
    <scope>NUCLEOTIDE SEQUENCE [LARGE SCALE GENOMIC DNA]</scope>
    <source>
        <strain evidence="4">cv. Asha</strain>
    </source>
</reference>
<evidence type="ECO:0000256" key="1">
    <source>
        <dbReference type="SAM" id="Phobius"/>
    </source>
</evidence>
<dbReference type="Proteomes" id="UP000075243">
    <property type="component" value="Unassembled WGS sequence"/>
</dbReference>
<gene>
    <name evidence="2" type="ORF">KK1_034464</name>
    <name evidence="3" type="ORF">KK1_034469</name>
</gene>
<dbReference type="Pfam" id="PF03140">
    <property type="entry name" value="DUF247"/>
    <property type="match status" value="1"/>
</dbReference>
<dbReference type="EMBL" id="KQ483642">
    <property type="protein sequence ID" value="KYP44041.1"/>
    <property type="molecule type" value="Genomic_DNA"/>
</dbReference>
<feature type="transmembrane region" description="Helical" evidence="1">
    <location>
        <begin position="349"/>
        <end position="369"/>
    </location>
</feature>
<dbReference type="EMBL" id="KQ483642">
    <property type="protein sequence ID" value="KYP44046.1"/>
    <property type="molecule type" value="Genomic_DNA"/>
</dbReference>
<dbReference type="PANTHER" id="PTHR31549">
    <property type="entry name" value="PROTEIN, PUTATIVE (DUF247)-RELATED-RELATED"/>
    <property type="match status" value="1"/>
</dbReference>
<evidence type="ECO:0000313" key="3">
    <source>
        <dbReference type="EMBL" id="KYP44046.1"/>
    </source>
</evidence>
<dbReference type="Gramene" id="C.cajan_33765.t">
    <property type="protein sequence ID" value="C.cajan_33765.t"/>
    <property type="gene ID" value="C.cajan_33765"/>
</dbReference>
<keyword evidence="1" id="KW-1133">Transmembrane helix</keyword>
<dbReference type="Gramene" id="C.cajan_33760.t">
    <property type="protein sequence ID" value="C.cajan_33760.t"/>
    <property type="gene ID" value="C.cajan_33760"/>
</dbReference>
<sequence length="372" mass="43135">MWAARYIERTDQTAQTLYQKIASYIKELKELFAEDVVADLHDEKLSRMLFVDGCALLQILEKGGNLDKPEELLVKVDQLVLVWQDVLLLENQLPYILLKILSPYNDAKLLQTMKVFLKWHHLSPITHDIDTEKQSGYRLEIEEESPPSHLLHLLRDLVLNDPQKEYKQKSRYKNRREQAYKTNKVLNRAIYRNIKELKAAGIRVKKSDSKGLRDISFSYGFFTFRAELKLPEIIVDDSTAPMFLNLIAYEMCPDFENSYEICSFMSMMGSFIDHPNDVTELRQAGVLQNMLGSDEEVTMLFNAINADLVPYTENYLHVRLQIEKHYRNKCKTWIALGYHTYFSTPGTIIAFYAAVAALVLTFIQTLCAVKQT</sequence>
<accession>A0A151RNC7</accession>
<keyword evidence="4" id="KW-1185">Reference proteome</keyword>
<dbReference type="AlphaFoldDB" id="A0A151RNC7"/>
<keyword evidence="1" id="KW-0472">Membrane</keyword>
<dbReference type="OMA" id="NYKGRRR"/>